<accession>A0ABT8GHF0</accession>
<protein>
    <recommendedName>
        <fullName evidence="3">Leucine rich repeat variant</fullName>
    </recommendedName>
</protein>
<gene>
    <name evidence="1" type="ORF">QQX02_07980</name>
</gene>
<keyword evidence="2" id="KW-1185">Reference proteome</keyword>
<dbReference type="Proteomes" id="UP001172708">
    <property type="component" value="Unassembled WGS sequence"/>
</dbReference>
<proteinExistence type="predicted"/>
<evidence type="ECO:0008006" key="3">
    <source>
        <dbReference type="Google" id="ProtNLM"/>
    </source>
</evidence>
<reference evidence="1" key="1">
    <citation type="submission" date="2023-06" db="EMBL/GenBank/DDBJ databases">
        <title>Egi l300058.</title>
        <authorList>
            <person name="Gao L."/>
            <person name="Fang B.-Z."/>
            <person name="Li W.-J."/>
        </authorList>
    </citation>
    <scope>NUCLEOTIDE SEQUENCE</scope>
    <source>
        <strain evidence="1">EGI L300058</strain>
    </source>
</reference>
<sequence length="195" mass="20193">MARGFNYAPGASEEVELAGAPSLPREQVAALSLSRNAVVREVLAARRDLALGQMVSFAHDRSTEVRTALAANPTAPGTVLDHLAGDKHVPVLEALLANPSTPVEVVERLAFHRKSEVRLAAVRRIDDADAGSAQGAAPAAGTQFASSAPELQDRAVGFGSGDVVDIATGLPVRPGLAVPPATRTAPVRGFRPPSE</sequence>
<organism evidence="1 2">
    <name type="scientific">Demequina muriae</name>
    <dbReference type="NCBI Taxonomy" id="3051664"/>
    <lineage>
        <taxon>Bacteria</taxon>
        <taxon>Bacillati</taxon>
        <taxon>Actinomycetota</taxon>
        <taxon>Actinomycetes</taxon>
        <taxon>Micrococcales</taxon>
        <taxon>Demequinaceae</taxon>
        <taxon>Demequina</taxon>
    </lineage>
</organism>
<dbReference type="SUPFAM" id="SSF48371">
    <property type="entry name" value="ARM repeat"/>
    <property type="match status" value="1"/>
</dbReference>
<evidence type="ECO:0000313" key="2">
    <source>
        <dbReference type="Proteomes" id="UP001172708"/>
    </source>
</evidence>
<dbReference type="Gene3D" id="1.25.10.10">
    <property type="entry name" value="Leucine-rich Repeat Variant"/>
    <property type="match status" value="1"/>
</dbReference>
<evidence type="ECO:0000313" key="1">
    <source>
        <dbReference type="EMBL" id="MDN4480854.1"/>
    </source>
</evidence>
<name>A0ABT8GHF0_9MICO</name>
<comment type="caution">
    <text evidence="1">The sequence shown here is derived from an EMBL/GenBank/DDBJ whole genome shotgun (WGS) entry which is preliminary data.</text>
</comment>
<dbReference type="InterPro" id="IPR011989">
    <property type="entry name" value="ARM-like"/>
</dbReference>
<dbReference type="EMBL" id="JAUHQA010000001">
    <property type="protein sequence ID" value="MDN4480854.1"/>
    <property type="molecule type" value="Genomic_DNA"/>
</dbReference>
<dbReference type="RefSeq" id="WP_301142316.1">
    <property type="nucleotide sequence ID" value="NZ_JAUHQA010000001.1"/>
</dbReference>
<dbReference type="InterPro" id="IPR016024">
    <property type="entry name" value="ARM-type_fold"/>
</dbReference>